<gene>
    <name evidence="2" type="ORF">F511_06539</name>
</gene>
<sequence length="109" mass="12641">MYKTPDKTCSAKSKHAKRLRRSRKNIPRFVKATSKKENKLTIAIQKFYLIKMKPDETMVEFYERFSSIVIKLTTLGKEYTYMEVALQIVLVGDSKLELFSATLRSAKGK</sequence>
<evidence type="ECO:0000313" key="2">
    <source>
        <dbReference type="EMBL" id="KZV44917.1"/>
    </source>
</evidence>
<keyword evidence="3" id="KW-1185">Reference proteome</keyword>
<organism evidence="2 3">
    <name type="scientific">Dorcoceras hygrometricum</name>
    <dbReference type="NCBI Taxonomy" id="472368"/>
    <lineage>
        <taxon>Eukaryota</taxon>
        <taxon>Viridiplantae</taxon>
        <taxon>Streptophyta</taxon>
        <taxon>Embryophyta</taxon>
        <taxon>Tracheophyta</taxon>
        <taxon>Spermatophyta</taxon>
        <taxon>Magnoliopsida</taxon>
        <taxon>eudicotyledons</taxon>
        <taxon>Gunneridae</taxon>
        <taxon>Pentapetalae</taxon>
        <taxon>asterids</taxon>
        <taxon>lamiids</taxon>
        <taxon>Lamiales</taxon>
        <taxon>Gesneriaceae</taxon>
        <taxon>Didymocarpoideae</taxon>
        <taxon>Trichosporeae</taxon>
        <taxon>Loxocarpinae</taxon>
        <taxon>Dorcoceras</taxon>
    </lineage>
</organism>
<dbReference type="AlphaFoldDB" id="A0A2Z7CGB8"/>
<dbReference type="Proteomes" id="UP000250235">
    <property type="component" value="Unassembled WGS sequence"/>
</dbReference>
<feature type="region of interest" description="Disordered" evidence="1">
    <location>
        <begin position="1"/>
        <end position="21"/>
    </location>
</feature>
<name>A0A2Z7CGB8_9LAMI</name>
<protein>
    <submittedName>
        <fullName evidence="2">Uncharacterized protein</fullName>
    </submittedName>
</protein>
<proteinExistence type="predicted"/>
<evidence type="ECO:0000313" key="3">
    <source>
        <dbReference type="Proteomes" id="UP000250235"/>
    </source>
</evidence>
<reference evidence="2 3" key="1">
    <citation type="journal article" date="2015" name="Proc. Natl. Acad. Sci. U.S.A.">
        <title>The resurrection genome of Boea hygrometrica: A blueprint for survival of dehydration.</title>
        <authorList>
            <person name="Xiao L."/>
            <person name="Yang G."/>
            <person name="Zhang L."/>
            <person name="Yang X."/>
            <person name="Zhao S."/>
            <person name="Ji Z."/>
            <person name="Zhou Q."/>
            <person name="Hu M."/>
            <person name="Wang Y."/>
            <person name="Chen M."/>
            <person name="Xu Y."/>
            <person name="Jin H."/>
            <person name="Xiao X."/>
            <person name="Hu G."/>
            <person name="Bao F."/>
            <person name="Hu Y."/>
            <person name="Wan P."/>
            <person name="Li L."/>
            <person name="Deng X."/>
            <person name="Kuang T."/>
            <person name="Xiang C."/>
            <person name="Zhu J.K."/>
            <person name="Oliver M.J."/>
            <person name="He Y."/>
        </authorList>
    </citation>
    <scope>NUCLEOTIDE SEQUENCE [LARGE SCALE GENOMIC DNA]</scope>
    <source>
        <strain evidence="3">cv. XS01</strain>
    </source>
</reference>
<feature type="compositionally biased region" description="Basic residues" evidence="1">
    <location>
        <begin position="12"/>
        <end position="21"/>
    </location>
</feature>
<evidence type="ECO:0000256" key="1">
    <source>
        <dbReference type="SAM" id="MobiDB-lite"/>
    </source>
</evidence>
<accession>A0A2Z7CGB8</accession>
<dbReference type="EMBL" id="KQ996469">
    <property type="protein sequence ID" value="KZV44917.1"/>
    <property type="molecule type" value="Genomic_DNA"/>
</dbReference>